<keyword evidence="2" id="KW-0863">Zinc-finger</keyword>
<dbReference type="Gene3D" id="6.10.140.2220">
    <property type="match status" value="1"/>
</dbReference>
<dbReference type="GO" id="GO:0008270">
    <property type="term" value="F:zinc ion binding"/>
    <property type="evidence" value="ECO:0007669"/>
    <property type="project" value="UniProtKB-KW"/>
</dbReference>
<name>A0AAD6V373_9AGAR</name>
<gene>
    <name evidence="5" type="ORF">GGX14DRAFT_465811</name>
</gene>
<evidence type="ECO:0000256" key="3">
    <source>
        <dbReference type="ARBA" id="ARBA00022833"/>
    </source>
</evidence>
<dbReference type="Proteomes" id="UP001219525">
    <property type="component" value="Unassembled WGS sequence"/>
</dbReference>
<dbReference type="InterPro" id="IPR002893">
    <property type="entry name" value="Znf_MYND"/>
</dbReference>
<dbReference type="SUPFAM" id="SSF144232">
    <property type="entry name" value="HIT/MYND zinc finger-like"/>
    <property type="match status" value="1"/>
</dbReference>
<keyword evidence="1" id="KW-0479">Metal-binding</keyword>
<evidence type="ECO:0000259" key="4">
    <source>
        <dbReference type="Pfam" id="PF01753"/>
    </source>
</evidence>
<evidence type="ECO:0000256" key="2">
    <source>
        <dbReference type="ARBA" id="ARBA00022771"/>
    </source>
</evidence>
<proteinExistence type="predicted"/>
<reference evidence="5" key="1">
    <citation type="submission" date="2023-03" db="EMBL/GenBank/DDBJ databases">
        <title>Massive genome expansion in bonnet fungi (Mycena s.s.) driven by repeated elements and novel gene families across ecological guilds.</title>
        <authorList>
            <consortium name="Lawrence Berkeley National Laboratory"/>
            <person name="Harder C.B."/>
            <person name="Miyauchi S."/>
            <person name="Viragh M."/>
            <person name="Kuo A."/>
            <person name="Thoen E."/>
            <person name="Andreopoulos B."/>
            <person name="Lu D."/>
            <person name="Skrede I."/>
            <person name="Drula E."/>
            <person name="Henrissat B."/>
            <person name="Morin E."/>
            <person name="Kohler A."/>
            <person name="Barry K."/>
            <person name="LaButti K."/>
            <person name="Morin E."/>
            <person name="Salamov A."/>
            <person name="Lipzen A."/>
            <person name="Mereny Z."/>
            <person name="Hegedus B."/>
            <person name="Baldrian P."/>
            <person name="Stursova M."/>
            <person name="Weitz H."/>
            <person name="Taylor A."/>
            <person name="Grigoriev I.V."/>
            <person name="Nagy L.G."/>
            <person name="Martin F."/>
            <person name="Kauserud H."/>
        </authorList>
    </citation>
    <scope>NUCLEOTIDE SEQUENCE</scope>
    <source>
        <strain evidence="5">9144</strain>
    </source>
</reference>
<accession>A0AAD6V373</accession>
<evidence type="ECO:0000256" key="1">
    <source>
        <dbReference type="ARBA" id="ARBA00022723"/>
    </source>
</evidence>
<feature type="domain" description="MYND-type" evidence="4">
    <location>
        <begin position="27"/>
        <end position="62"/>
    </location>
</feature>
<keyword evidence="3" id="KW-0862">Zinc</keyword>
<organism evidence="5 6">
    <name type="scientific">Mycena pura</name>
    <dbReference type="NCBI Taxonomy" id="153505"/>
    <lineage>
        <taxon>Eukaryota</taxon>
        <taxon>Fungi</taxon>
        <taxon>Dikarya</taxon>
        <taxon>Basidiomycota</taxon>
        <taxon>Agaricomycotina</taxon>
        <taxon>Agaricomycetes</taxon>
        <taxon>Agaricomycetidae</taxon>
        <taxon>Agaricales</taxon>
        <taxon>Marasmiineae</taxon>
        <taxon>Mycenaceae</taxon>
        <taxon>Mycena</taxon>
    </lineage>
</organism>
<evidence type="ECO:0000313" key="5">
    <source>
        <dbReference type="EMBL" id="KAJ7201107.1"/>
    </source>
</evidence>
<dbReference type="EMBL" id="JARJCW010000060">
    <property type="protein sequence ID" value="KAJ7201107.1"/>
    <property type="molecule type" value="Genomic_DNA"/>
</dbReference>
<comment type="caution">
    <text evidence="5">The sequence shown here is derived from an EMBL/GenBank/DDBJ whole genome shotgun (WGS) entry which is preliminary data.</text>
</comment>
<sequence>MNHHYTNKTVAECTYLPCTNTKTEYGGRLRACGGCSVAGKGVAVYCSIQCQKADWPRHKIRCKQDQEDKSSMSEGAKATIEEMVIWDRKNRSKLITGAISALDLCHHPENADEFVFFVGLADAPGAKHSFVVDFAMPLSFDQYESIYGQHAGDPRNDQRIGQEHAKQKSATCISFQIVEYAVRNGCRNTFQTRMLPKDMHRYRTAGFVVPNWNEVLLASCAWPKVRVPENRTVYQRFDKNTLSLALKAWRDMHLDEIYSAAIDALSLDEDLLGGQQQFLILYLRYTGLQEIAELVHVVNAFVFSLEEAETMFIEPLRSAVKSVVNGRPRSGARAATDPAPCVVCQIIDPVNPTQAPAFTVPVKVTEALLQGTRRKYSWKDHLVEMLGAGDLRPNLVGLEDPELGELFL</sequence>
<protein>
    <recommendedName>
        <fullName evidence="4">MYND-type domain-containing protein</fullName>
    </recommendedName>
</protein>
<evidence type="ECO:0000313" key="6">
    <source>
        <dbReference type="Proteomes" id="UP001219525"/>
    </source>
</evidence>
<keyword evidence="6" id="KW-1185">Reference proteome</keyword>
<dbReference type="AlphaFoldDB" id="A0AAD6V373"/>
<dbReference type="Pfam" id="PF01753">
    <property type="entry name" value="zf-MYND"/>
    <property type="match status" value="1"/>
</dbReference>